<evidence type="ECO:0000313" key="10">
    <source>
        <dbReference type="Proteomes" id="UP000076405"/>
    </source>
</evidence>
<dbReference type="PIRSF" id="PIRSF002741">
    <property type="entry name" value="MppA"/>
    <property type="match status" value="1"/>
</dbReference>
<evidence type="ECO:0000256" key="5">
    <source>
        <dbReference type="ARBA" id="ARBA00022856"/>
    </source>
</evidence>
<dbReference type="GO" id="GO:0015833">
    <property type="term" value="P:peptide transport"/>
    <property type="evidence" value="ECO:0007669"/>
    <property type="project" value="UniProtKB-KW"/>
</dbReference>
<dbReference type="EMBL" id="CP012288">
    <property type="protein sequence ID" value="AMV67049.1"/>
    <property type="molecule type" value="Genomic_DNA"/>
</dbReference>
<evidence type="ECO:0000313" key="7">
    <source>
        <dbReference type="EMBL" id="AMV63060.1"/>
    </source>
</evidence>
<evidence type="ECO:0000256" key="4">
    <source>
        <dbReference type="ARBA" id="ARBA00022729"/>
    </source>
</evidence>
<dbReference type="GO" id="GO:1904680">
    <property type="term" value="F:peptide transmembrane transporter activity"/>
    <property type="evidence" value="ECO:0007669"/>
    <property type="project" value="TreeGrafter"/>
</dbReference>
<comment type="similarity">
    <text evidence="2">Belongs to the bacterial solute-binding protein 5 family.</text>
</comment>
<feature type="domain" description="Solute-binding protein family 5" evidence="6">
    <location>
        <begin position="82"/>
        <end position="467"/>
    </location>
</feature>
<evidence type="ECO:0000256" key="3">
    <source>
        <dbReference type="ARBA" id="ARBA00022448"/>
    </source>
</evidence>
<keyword evidence="3" id="KW-0813">Transport</keyword>
<evidence type="ECO:0000313" key="9">
    <source>
        <dbReference type="Proteomes" id="UP000076244"/>
    </source>
</evidence>
<evidence type="ECO:0000256" key="2">
    <source>
        <dbReference type="ARBA" id="ARBA00005695"/>
    </source>
</evidence>
<protein>
    <submittedName>
        <fullName evidence="7">Oligopeptide ABC transporter, periplasmic oligopeptide-binding protein OppA</fullName>
    </submittedName>
</protein>
<dbReference type="Proteomes" id="UP000076405">
    <property type="component" value="Chromosome"/>
</dbReference>
<keyword evidence="9" id="KW-1185">Reference proteome</keyword>
<proteinExistence type="inferred from homology"/>
<dbReference type="Proteomes" id="UP000076244">
    <property type="component" value="Chromosome"/>
</dbReference>
<dbReference type="PANTHER" id="PTHR30290:SF10">
    <property type="entry name" value="PERIPLASMIC OLIGOPEPTIDE-BINDING PROTEIN-RELATED"/>
    <property type="match status" value="1"/>
</dbReference>
<dbReference type="RefSeq" id="WP_046871423.1">
    <property type="nucleotide sequence ID" value="NZ_BAAAXI010000186.1"/>
</dbReference>
<evidence type="ECO:0000256" key="1">
    <source>
        <dbReference type="ARBA" id="ARBA00004196"/>
    </source>
</evidence>
<dbReference type="InterPro" id="IPR039424">
    <property type="entry name" value="SBP_5"/>
</dbReference>
<keyword evidence="5" id="KW-0653">Protein transport</keyword>
<evidence type="ECO:0000313" key="8">
    <source>
        <dbReference type="EMBL" id="AMV67049.1"/>
    </source>
</evidence>
<dbReference type="InterPro" id="IPR000914">
    <property type="entry name" value="SBP_5_dom"/>
</dbReference>
<keyword evidence="4" id="KW-0732">Signal</keyword>
<dbReference type="Gene3D" id="3.40.190.10">
    <property type="entry name" value="Periplasmic binding protein-like II"/>
    <property type="match status" value="1"/>
</dbReference>
<dbReference type="Pfam" id="PF00496">
    <property type="entry name" value="SBP_bac_5"/>
    <property type="match status" value="1"/>
</dbReference>
<dbReference type="CDD" id="cd08504">
    <property type="entry name" value="PBP2_OppA"/>
    <property type="match status" value="1"/>
</dbReference>
<dbReference type="GO" id="GO:0030313">
    <property type="term" value="C:cell envelope"/>
    <property type="evidence" value="ECO:0007669"/>
    <property type="project" value="UniProtKB-SubCell"/>
</dbReference>
<dbReference type="GO" id="GO:0042597">
    <property type="term" value="C:periplasmic space"/>
    <property type="evidence" value="ECO:0007669"/>
    <property type="project" value="UniProtKB-ARBA"/>
</dbReference>
<dbReference type="EMBL" id="CP012275">
    <property type="protein sequence ID" value="AMV63060.1"/>
    <property type="molecule type" value="Genomic_DNA"/>
</dbReference>
<dbReference type="Gene3D" id="3.10.105.10">
    <property type="entry name" value="Dipeptide-binding Protein, Domain 3"/>
    <property type="match status" value="1"/>
</dbReference>
<keyword evidence="5" id="KW-0571">Peptide transport</keyword>
<dbReference type="SUPFAM" id="SSF53850">
    <property type="entry name" value="Periplasmic binding protein-like II"/>
    <property type="match status" value="1"/>
</dbReference>
<dbReference type="AlphaFoldDB" id="A0A0R2HVL6"/>
<comment type="subcellular location">
    <subcellularLocation>
        <location evidence="1">Cell envelope</location>
    </subcellularLocation>
</comment>
<organism evidence="7 10">
    <name type="scientific">Pediococcus damnosus</name>
    <dbReference type="NCBI Taxonomy" id="51663"/>
    <lineage>
        <taxon>Bacteria</taxon>
        <taxon>Bacillati</taxon>
        <taxon>Bacillota</taxon>
        <taxon>Bacilli</taxon>
        <taxon>Lactobacillales</taxon>
        <taxon>Lactobacillaceae</taxon>
        <taxon>Pediococcus</taxon>
    </lineage>
</organism>
<sequence length="547" mass="60443">MGIFTNKKALLLTGIIILIGGVSFGIHANSKQASAAPAQKINLYETTNLTSLDASKITDGVSSSQLSQVDEGLYRLNKNSQPVNALASKTTISKDGKTYTINLRHDGRWSDGQKVTAQDFVYSWERTLNPKTKSEFTYLFASIKNANAIMVGKKSPSTLGVKATNKYQLKINLSKPVPYFKKLLSGTTFYPISQKAVKKYGTKYGTSAKTTVYNGPFTLKGWNGTNDSWTLAKNNSYRDHKVVKLNQIRYQVIKTASTAYNLYQSHKLDMVTLAGEQNTQNKNNPELKTLSSGRVGFIQYNEKDKTAANKNLRTAISLTINRQQLATKILENGSTAAKAFGVHDMLKNPKTDKDFVDDAHTPNTMDYNITKAKALYQTAQKQLGKKQLTLNITCANDDTSQHTADYIQGQLMNHLKGLKVTISTMPFPSMLTKVSQGDFQLNLTSWGMDFADPTQALTILTSDSNSNMGHYQSKAYDTAMNTADGKDALNNTARYHDLVKAAQTAGKDQAVTPLYESRSRMLVKSSLHGVVYNKFSGAMDFRTAYVK</sequence>
<accession>A0A0R2HVL6</accession>
<name>A0A0R2HVL6_9LACO</name>
<dbReference type="OrthoDB" id="403896at2"/>
<dbReference type="FunFam" id="3.90.76.10:FF:000001">
    <property type="entry name" value="Oligopeptide ABC transporter substrate-binding protein"/>
    <property type="match status" value="1"/>
</dbReference>
<dbReference type="PANTHER" id="PTHR30290">
    <property type="entry name" value="PERIPLASMIC BINDING COMPONENT OF ABC TRANSPORTER"/>
    <property type="match status" value="1"/>
</dbReference>
<gene>
    <name evidence="7" type="ORF">ADU70_1580</name>
    <name evidence="8" type="ORF">ADU72_1116</name>
</gene>
<evidence type="ECO:0000259" key="6">
    <source>
        <dbReference type="Pfam" id="PF00496"/>
    </source>
</evidence>
<dbReference type="Gene3D" id="3.90.76.10">
    <property type="entry name" value="Dipeptide-binding Protein, Domain 1"/>
    <property type="match status" value="1"/>
</dbReference>
<dbReference type="KEGG" id="pdm:ADU72_1116"/>
<reference evidence="9 10" key="1">
    <citation type="journal article" date="2016" name="PLoS ONE">
        <title>The Identification of Novel Diagnostic Marker Genes for the Detection of Beer Spoiling Pediococcus damnosus Strains Using the BlAst Diagnostic Gene findEr.</title>
        <authorList>
            <person name="Behr J."/>
            <person name="Geissler A.J."/>
            <person name="Schmid J."/>
            <person name="Zehe A."/>
            <person name="Vogel R.F."/>
        </authorList>
    </citation>
    <scope>NUCLEOTIDE SEQUENCE [LARGE SCALE GENOMIC DNA]</scope>
    <source>
        <strain evidence="7 10">TMW 2.1533</strain>
        <strain evidence="8 9">TMW 2.1535</strain>
    </source>
</reference>
<dbReference type="InterPro" id="IPR030678">
    <property type="entry name" value="Peptide/Ni-bd"/>
</dbReference>
<dbReference type="GO" id="GO:0043190">
    <property type="term" value="C:ATP-binding cassette (ABC) transporter complex"/>
    <property type="evidence" value="ECO:0007669"/>
    <property type="project" value="InterPro"/>
</dbReference>